<dbReference type="Gene3D" id="3.40.350.10">
    <property type="entry name" value="Creatinase/prolidase N-terminal domain"/>
    <property type="match status" value="1"/>
</dbReference>
<dbReference type="CDD" id="cd01066">
    <property type="entry name" value="APP_MetAP"/>
    <property type="match status" value="1"/>
</dbReference>
<protein>
    <submittedName>
        <fullName evidence="4">Xaa-Pro aminopeptidase</fullName>
    </submittedName>
</protein>
<evidence type="ECO:0000256" key="1">
    <source>
        <dbReference type="SAM" id="MobiDB-lite"/>
    </source>
</evidence>
<sequence length="393" mass="41505">MDRGILTSGRSAAKSRLQAERLDAVQAAMLDQGYDALVVAGRGLLTQYGYFEYVTGFNPLVRLAYAVVRQDGAPVLVMSTASDAWYAQQATGLDDIRVAGTGDVVGGQDSLPAAVTGVLTGHRLDRGRVGVVGLGHIVSAGDHEELRSLLPEAELGDATGLLNEIKAVKSAQELEEVRRSCAIADAGIDAFREHAGVGVTGWELWGEMQRAVRSRGAREVLVMISSGQYFNDPPRDEPLREGDLVSVYVEISGPNGFWVEKASLFSIGDIGDRRRTVAEACLNGHDAAAETLVAGSTAADVARAVEKQVAGLGVDFGIWHGHGVGVDHDLPVLGTTDETPLTPGMVLALHPNLVDAAHEVGASVADTFIVTPDGPAERGSTQPQQVFPIERGR</sequence>
<dbReference type="EMBL" id="FOUY01000039">
    <property type="protein sequence ID" value="SFO25074.1"/>
    <property type="molecule type" value="Genomic_DNA"/>
</dbReference>
<evidence type="ECO:0000259" key="2">
    <source>
        <dbReference type="Pfam" id="PF00557"/>
    </source>
</evidence>
<dbReference type="OrthoDB" id="9806388at2"/>
<dbReference type="GO" id="GO:0004177">
    <property type="term" value="F:aminopeptidase activity"/>
    <property type="evidence" value="ECO:0007669"/>
    <property type="project" value="UniProtKB-KW"/>
</dbReference>
<gene>
    <name evidence="4" type="ORF">SAMN05216207_103941</name>
</gene>
<dbReference type="InterPro" id="IPR000587">
    <property type="entry name" value="Creatinase_N"/>
</dbReference>
<accession>A0A1I5FMT5</accession>
<feature type="domain" description="Peptidase M24" evidence="2">
    <location>
        <begin position="175"/>
        <end position="371"/>
    </location>
</feature>
<keyword evidence="5" id="KW-1185">Reference proteome</keyword>
<name>A0A1I5FMT5_PSUAM</name>
<dbReference type="InterPro" id="IPR029149">
    <property type="entry name" value="Creatin/AminoP/Spt16_N"/>
</dbReference>
<dbReference type="Gene3D" id="3.90.230.10">
    <property type="entry name" value="Creatinase/methionine aminopeptidase superfamily"/>
    <property type="match status" value="1"/>
</dbReference>
<dbReference type="PANTHER" id="PTHR46112">
    <property type="entry name" value="AMINOPEPTIDASE"/>
    <property type="match status" value="1"/>
</dbReference>
<dbReference type="STRING" id="260086.SAMN05216207_103941"/>
<evidence type="ECO:0000313" key="5">
    <source>
        <dbReference type="Proteomes" id="UP000199614"/>
    </source>
</evidence>
<dbReference type="Pfam" id="PF01321">
    <property type="entry name" value="Creatinase_N"/>
    <property type="match status" value="1"/>
</dbReference>
<dbReference type="AlphaFoldDB" id="A0A1I5FMT5"/>
<dbReference type="Pfam" id="PF00557">
    <property type="entry name" value="Peptidase_M24"/>
    <property type="match status" value="1"/>
</dbReference>
<dbReference type="PANTHER" id="PTHR46112:SF2">
    <property type="entry name" value="XAA-PRO AMINOPEPTIDASE P-RELATED"/>
    <property type="match status" value="1"/>
</dbReference>
<dbReference type="InterPro" id="IPR036005">
    <property type="entry name" value="Creatinase/aminopeptidase-like"/>
</dbReference>
<organism evidence="4 5">
    <name type="scientific">Pseudonocardia ammonioxydans</name>
    <dbReference type="NCBI Taxonomy" id="260086"/>
    <lineage>
        <taxon>Bacteria</taxon>
        <taxon>Bacillati</taxon>
        <taxon>Actinomycetota</taxon>
        <taxon>Actinomycetes</taxon>
        <taxon>Pseudonocardiales</taxon>
        <taxon>Pseudonocardiaceae</taxon>
        <taxon>Pseudonocardia</taxon>
    </lineage>
</organism>
<dbReference type="RefSeq" id="WP_093352244.1">
    <property type="nucleotide sequence ID" value="NZ_FOUY01000039.1"/>
</dbReference>
<dbReference type="SUPFAM" id="SSF55920">
    <property type="entry name" value="Creatinase/aminopeptidase"/>
    <property type="match status" value="1"/>
</dbReference>
<dbReference type="InterPro" id="IPR050659">
    <property type="entry name" value="Peptidase_M24B"/>
</dbReference>
<dbReference type="SUPFAM" id="SSF53092">
    <property type="entry name" value="Creatinase/prolidase N-terminal domain"/>
    <property type="match status" value="1"/>
</dbReference>
<dbReference type="InterPro" id="IPR000994">
    <property type="entry name" value="Pept_M24"/>
</dbReference>
<evidence type="ECO:0000259" key="3">
    <source>
        <dbReference type="Pfam" id="PF01321"/>
    </source>
</evidence>
<reference evidence="4 5" key="1">
    <citation type="submission" date="2016-10" db="EMBL/GenBank/DDBJ databases">
        <authorList>
            <person name="de Groot N.N."/>
        </authorList>
    </citation>
    <scope>NUCLEOTIDE SEQUENCE [LARGE SCALE GENOMIC DNA]</scope>
    <source>
        <strain evidence="4 5">CGMCC 4.1877</strain>
    </source>
</reference>
<proteinExistence type="predicted"/>
<keyword evidence="4" id="KW-0378">Hydrolase</keyword>
<evidence type="ECO:0000313" key="4">
    <source>
        <dbReference type="EMBL" id="SFO25074.1"/>
    </source>
</evidence>
<keyword evidence="4" id="KW-0645">Protease</keyword>
<feature type="region of interest" description="Disordered" evidence="1">
    <location>
        <begin position="372"/>
        <end position="393"/>
    </location>
</feature>
<keyword evidence="4" id="KW-0031">Aminopeptidase</keyword>
<feature type="domain" description="Creatinase N-terminal" evidence="3">
    <location>
        <begin position="21"/>
        <end position="165"/>
    </location>
</feature>
<dbReference type="Proteomes" id="UP000199614">
    <property type="component" value="Unassembled WGS sequence"/>
</dbReference>